<protein>
    <submittedName>
        <fullName evidence="2">Uncharacterized protein</fullName>
    </submittedName>
</protein>
<keyword evidence="1" id="KW-0812">Transmembrane</keyword>
<keyword evidence="1" id="KW-1133">Transmembrane helix</keyword>
<feature type="transmembrane region" description="Helical" evidence="1">
    <location>
        <begin position="38"/>
        <end position="57"/>
    </location>
</feature>
<organism evidence="2 3">
    <name type="scientific">Mammaliicoccus stepanovicii</name>
    <dbReference type="NCBI Taxonomy" id="643214"/>
    <lineage>
        <taxon>Bacteria</taxon>
        <taxon>Bacillati</taxon>
        <taxon>Bacillota</taxon>
        <taxon>Bacilli</taxon>
        <taxon>Bacillales</taxon>
        <taxon>Staphylococcaceae</taxon>
        <taxon>Mammaliicoccus</taxon>
    </lineage>
</organism>
<dbReference type="KEGG" id="sste:SAMEA4384403_0381"/>
<reference evidence="2 3" key="1">
    <citation type="submission" date="2017-06" db="EMBL/GenBank/DDBJ databases">
        <authorList>
            <consortium name="Pathogen Informatics"/>
        </authorList>
    </citation>
    <scope>NUCLEOTIDE SEQUENCE [LARGE SCALE GENOMIC DNA]</scope>
    <source>
        <strain evidence="2 3">NCTC13839</strain>
    </source>
</reference>
<keyword evidence="1" id="KW-0472">Membrane</keyword>
<dbReference type="EMBL" id="LT906462">
    <property type="protein sequence ID" value="SNV57801.1"/>
    <property type="molecule type" value="Genomic_DNA"/>
</dbReference>
<evidence type="ECO:0000256" key="1">
    <source>
        <dbReference type="SAM" id="Phobius"/>
    </source>
</evidence>
<keyword evidence="3" id="KW-1185">Reference proteome</keyword>
<sequence>MKNKHYCLTFFFILIFCVSFQGITNLLSDQPFLTNHDIIHNIIPFMLFIIFMLYISYKHNNKNV</sequence>
<proteinExistence type="predicted"/>
<dbReference type="Proteomes" id="UP000242084">
    <property type="component" value="Chromosome 1"/>
</dbReference>
<dbReference type="AlphaFoldDB" id="A0A239YEX9"/>
<name>A0A239YEX9_9STAP</name>
<evidence type="ECO:0000313" key="3">
    <source>
        <dbReference type="Proteomes" id="UP000242084"/>
    </source>
</evidence>
<gene>
    <name evidence="2" type="ORF">SAMEA4384403_00381</name>
</gene>
<accession>A0A239YEX9</accession>
<evidence type="ECO:0000313" key="2">
    <source>
        <dbReference type="EMBL" id="SNV57801.1"/>
    </source>
</evidence>